<reference evidence="4" key="1">
    <citation type="submission" date="2006-10" db="EMBL/GenBank/DDBJ databases">
        <authorList>
            <person name="Amadeo P."/>
            <person name="Zhao Q."/>
            <person name="Wortman J."/>
            <person name="Fraser-Liggett C."/>
            <person name="Carlton J."/>
        </authorList>
    </citation>
    <scope>NUCLEOTIDE SEQUENCE</scope>
    <source>
        <strain evidence="4">G3</strain>
    </source>
</reference>
<dbReference type="VEuPathDB" id="TrichDB:TVAGG3_0710030"/>
<evidence type="ECO:0000313" key="3">
    <source>
        <dbReference type="EMBL" id="EAX76381.1"/>
    </source>
</evidence>
<name>A2ELZ8_TRIV3</name>
<dbReference type="EMBL" id="DS124700">
    <property type="protein sequence ID" value="EAX76381.1"/>
    <property type="molecule type" value="Genomic_DNA"/>
</dbReference>
<sequence>MTDVPLPECLPKPEEPKAAEPQQSPQQPQFQQVPPPNYYQFPPQG</sequence>
<organism evidence="4 5">
    <name type="scientific">Trichomonas vaginalis (strain ATCC PRA-98 / G3)</name>
    <dbReference type="NCBI Taxonomy" id="412133"/>
    <lineage>
        <taxon>Eukaryota</taxon>
        <taxon>Metamonada</taxon>
        <taxon>Parabasalia</taxon>
        <taxon>Trichomonadida</taxon>
        <taxon>Trichomonadidae</taxon>
        <taxon>Trichomonas</taxon>
    </lineage>
</organism>
<evidence type="ECO:0000313" key="5">
    <source>
        <dbReference type="Proteomes" id="UP000001542"/>
    </source>
</evidence>
<proteinExistence type="predicted"/>
<dbReference type="RefSeq" id="XP_001318560.1">
    <property type="nucleotide sequence ID" value="XM_001318525.1"/>
</dbReference>
<dbReference type="RefSeq" id="XP_001289311.1">
    <property type="nucleotide sequence ID" value="XM_001289310.1"/>
</dbReference>
<dbReference type="KEGG" id="tva:4733787"/>
<feature type="region of interest" description="Disordered" evidence="1">
    <location>
        <begin position="1"/>
        <end position="45"/>
    </location>
</feature>
<dbReference type="EMBL" id="DS135790">
    <property type="protein sequence ID" value="EAX70618.1"/>
    <property type="molecule type" value="Genomic_DNA"/>
</dbReference>
<dbReference type="Proteomes" id="UP000001542">
    <property type="component" value="Unassembled WGS sequence"/>
</dbReference>
<evidence type="ECO:0000313" key="2">
    <source>
        <dbReference type="EMBL" id="EAX70618.1"/>
    </source>
</evidence>
<evidence type="ECO:0000313" key="4">
    <source>
        <dbReference type="EMBL" id="EAY06337.1"/>
    </source>
</evidence>
<reference evidence="4" key="2">
    <citation type="journal article" date="2007" name="Science">
        <title>Draft genome sequence of the sexually transmitted pathogen Trichomonas vaginalis.</title>
        <authorList>
            <person name="Carlton J.M."/>
            <person name="Hirt R.P."/>
            <person name="Silva J.C."/>
            <person name="Delcher A.L."/>
            <person name="Schatz M."/>
            <person name="Zhao Q."/>
            <person name="Wortman J.R."/>
            <person name="Bidwell S.L."/>
            <person name="Alsmark U.C.M."/>
            <person name="Besteiro S."/>
            <person name="Sicheritz-Ponten T."/>
            <person name="Noel C.J."/>
            <person name="Dacks J.B."/>
            <person name="Foster P.G."/>
            <person name="Simillion C."/>
            <person name="Van de Peer Y."/>
            <person name="Miranda-Saavedra D."/>
            <person name="Barton G.J."/>
            <person name="Westrop G.D."/>
            <person name="Mueller S."/>
            <person name="Dessi D."/>
            <person name="Fiori P.L."/>
            <person name="Ren Q."/>
            <person name="Paulsen I."/>
            <person name="Zhang H."/>
            <person name="Bastida-Corcuera F.D."/>
            <person name="Simoes-Barbosa A."/>
            <person name="Brown M.T."/>
            <person name="Hayes R.D."/>
            <person name="Mukherjee M."/>
            <person name="Okumura C.Y."/>
            <person name="Schneider R."/>
            <person name="Smith A.J."/>
            <person name="Vanacova S."/>
            <person name="Villalvazo M."/>
            <person name="Haas B.J."/>
            <person name="Pertea M."/>
            <person name="Feldblyum T.V."/>
            <person name="Utterback T.R."/>
            <person name="Shu C.L."/>
            <person name="Osoegawa K."/>
            <person name="de Jong P.J."/>
            <person name="Hrdy I."/>
            <person name="Horvathova L."/>
            <person name="Zubacova Z."/>
            <person name="Dolezal P."/>
            <person name="Malik S.B."/>
            <person name="Logsdon J.M. Jr."/>
            <person name="Henze K."/>
            <person name="Gupta A."/>
            <person name="Wang C.C."/>
            <person name="Dunne R.L."/>
            <person name="Upcroft J.A."/>
            <person name="Upcroft P."/>
            <person name="White O."/>
            <person name="Salzberg S.L."/>
            <person name="Tang P."/>
            <person name="Chiu C.-H."/>
            <person name="Lee Y.-S."/>
            <person name="Embley T.M."/>
            <person name="Coombs G.H."/>
            <person name="Mottram J.C."/>
            <person name="Tachezy J."/>
            <person name="Fraser-Liggett C.M."/>
            <person name="Johnson P.J."/>
        </authorList>
    </citation>
    <scope>NUCLEOTIDE SEQUENCE [LARGE SCALE GENOMIC DNA]</scope>
    <source>
        <strain evidence="4">G3</strain>
    </source>
</reference>
<dbReference type="AlphaFoldDB" id="A2ELZ8"/>
<protein>
    <submittedName>
        <fullName evidence="4">Uncharacterized protein</fullName>
    </submittedName>
</protein>
<evidence type="ECO:0000256" key="1">
    <source>
        <dbReference type="SAM" id="MobiDB-lite"/>
    </source>
</evidence>
<gene>
    <name evidence="4" type="ORF">TVAG_065940</name>
    <name evidence="2" type="ORF">TVAG_558900</name>
    <name evidence="3" type="ORF">TVAG_584200</name>
</gene>
<dbReference type="VEuPathDB" id="TrichDB:TVAGG3_0988890"/>
<keyword evidence="5" id="KW-1185">Reference proteome</keyword>
<accession>A2ELZ8</accession>
<feature type="compositionally biased region" description="Low complexity" evidence="1">
    <location>
        <begin position="19"/>
        <end position="45"/>
    </location>
</feature>
<dbReference type="KEGG" id="tva:4764212"/>
<dbReference type="EMBL" id="DS113426">
    <property type="protein sequence ID" value="EAY06337.1"/>
    <property type="molecule type" value="Genomic_DNA"/>
</dbReference>